<evidence type="ECO:0000256" key="3">
    <source>
        <dbReference type="ARBA" id="ARBA00022801"/>
    </source>
</evidence>
<dbReference type="GO" id="GO:0006508">
    <property type="term" value="P:proteolysis"/>
    <property type="evidence" value="ECO:0007669"/>
    <property type="project" value="UniProtKB-KW"/>
</dbReference>
<dbReference type="InterPro" id="IPR022398">
    <property type="entry name" value="Peptidase_S8_His-AS"/>
</dbReference>
<dbReference type="EMBL" id="JACHHG010000011">
    <property type="protein sequence ID" value="MBB6099438.1"/>
    <property type="molecule type" value="Genomic_DNA"/>
</dbReference>
<dbReference type="InterPro" id="IPR036852">
    <property type="entry name" value="Peptidase_S8/S53_dom_sf"/>
</dbReference>
<dbReference type="SUPFAM" id="SSF52743">
    <property type="entry name" value="Subtilisin-like"/>
    <property type="match status" value="1"/>
</dbReference>
<dbReference type="InterPro" id="IPR023828">
    <property type="entry name" value="Peptidase_S8_Ser-AS"/>
</dbReference>
<feature type="active site" description="Charge relay system" evidence="5">
    <location>
        <position position="417"/>
    </location>
</feature>
<evidence type="ECO:0000256" key="1">
    <source>
        <dbReference type="ARBA" id="ARBA00011073"/>
    </source>
</evidence>
<dbReference type="InterPro" id="IPR015500">
    <property type="entry name" value="Peptidase_S8_subtilisin-rel"/>
</dbReference>
<protein>
    <submittedName>
        <fullName evidence="9">Serine protease</fullName>
        <ecNumber evidence="9">3.4.21.-</ecNumber>
    </submittedName>
</protein>
<dbReference type="InterPro" id="IPR050131">
    <property type="entry name" value="Peptidase_S8_subtilisin-like"/>
</dbReference>
<evidence type="ECO:0000259" key="8">
    <source>
        <dbReference type="Pfam" id="PF00082"/>
    </source>
</evidence>
<gene>
    <name evidence="9" type="ORF">HNR42_002879</name>
</gene>
<feature type="active site" description="Charge relay system" evidence="5">
    <location>
        <position position="185"/>
    </location>
</feature>
<dbReference type="AlphaFoldDB" id="A0A841I4U5"/>
<evidence type="ECO:0000313" key="9">
    <source>
        <dbReference type="EMBL" id="MBB6099438.1"/>
    </source>
</evidence>
<dbReference type="GO" id="GO:0004252">
    <property type="term" value="F:serine-type endopeptidase activity"/>
    <property type="evidence" value="ECO:0007669"/>
    <property type="project" value="UniProtKB-UniRule"/>
</dbReference>
<proteinExistence type="inferred from homology"/>
<dbReference type="PROSITE" id="PS51257">
    <property type="entry name" value="PROKAR_LIPOPROTEIN"/>
    <property type="match status" value="1"/>
</dbReference>
<dbReference type="RefSeq" id="WP_183988190.1">
    <property type="nucleotide sequence ID" value="NZ_JACHHG010000011.1"/>
</dbReference>
<keyword evidence="2 5" id="KW-0645">Protease</keyword>
<dbReference type="InterPro" id="IPR000209">
    <property type="entry name" value="Peptidase_S8/S53_dom"/>
</dbReference>
<keyword evidence="3 5" id="KW-0378">Hydrolase</keyword>
<dbReference type="PRINTS" id="PR00723">
    <property type="entry name" value="SUBTILISIN"/>
</dbReference>
<sequence>MKHLTWALGLGLIALVGCGGGHPAAGTSSVSGTVYSPGALSGSHAVAPEIVSRQKLPWIMSGEAQAQRAEVVPGEYLVRVQGALEASPQALSVQGAQLRPVRQLLPGLVLYRAVGGALSAQASGDVLRALSAHPQVLSAEPNYRERAFAVPNDPFFALQWDQHLMNLPEAWTHASGSGVVVAVIDSGIVAHPDLRGQVVGGYDFVSDVANAGDGDGWDPDPTDEGGESDYHGSHVAGTIAAVANNAMGIAGGSWGARITAVRTLGVSGGGSLSDRLAAMVWAAGLAEIEGVPNNPYPARIVNLSLGSERACSDAEQVIFDAMVEAGVIPVVAAGNENIDASRAAPANCRNVITVGAIGPDGKRAYYSNYGARIDVMAPGGNLRLKYEVDGEEYPAGVLSTVLNEHGQPAYAFYQGTSMAAPQVSALAALLLSRQPTLDFEQVRSRLMQTARPMPACDVPRGCGSGVVDAMALLTGTTSDPAPLPPVQEMQTYVFMFEWTDRGLGRGVQRVRLDQQALRNDYRIGNVAAGNYVMAAFQDLDGDGNVDELEPLGIHEDVITVTQVPQHYSGIDIYLEPFVSSSAALSLTPASLRERMRQELGKR</sequence>
<feature type="compositionally biased region" description="Acidic residues" evidence="7">
    <location>
        <begin position="215"/>
        <end position="227"/>
    </location>
</feature>
<evidence type="ECO:0000256" key="6">
    <source>
        <dbReference type="RuleBase" id="RU003355"/>
    </source>
</evidence>
<feature type="region of interest" description="Disordered" evidence="7">
    <location>
        <begin position="210"/>
        <end position="230"/>
    </location>
</feature>
<keyword evidence="4 5" id="KW-0720">Serine protease</keyword>
<dbReference type="InterPro" id="IPR034176">
    <property type="entry name" value="Peptidases_S8_13"/>
</dbReference>
<feature type="domain" description="Peptidase S8/S53" evidence="8">
    <location>
        <begin position="176"/>
        <end position="463"/>
    </location>
</feature>
<dbReference type="PANTHER" id="PTHR43806:SF11">
    <property type="entry name" value="CEREVISIN-RELATED"/>
    <property type="match status" value="1"/>
</dbReference>
<dbReference type="PROSITE" id="PS51892">
    <property type="entry name" value="SUBTILASE"/>
    <property type="match status" value="1"/>
</dbReference>
<feature type="active site" description="Charge relay system" evidence="5">
    <location>
        <position position="231"/>
    </location>
</feature>
<dbReference type="Pfam" id="PF00082">
    <property type="entry name" value="Peptidase_S8"/>
    <property type="match status" value="1"/>
</dbReference>
<comment type="caution">
    <text evidence="9">The sequence shown here is derived from an EMBL/GenBank/DDBJ whole genome shotgun (WGS) entry which is preliminary data.</text>
</comment>
<dbReference type="PROSITE" id="PS00136">
    <property type="entry name" value="SUBTILASE_ASP"/>
    <property type="match status" value="1"/>
</dbReference>
<evidence type="ECO:0000256" key="5">
    <source>
        <dbReference type="PROSITE-ProRule" id="PRU01240"/>
    </source>
</evidence>
<dbReference type="EC" id="3.4.21.-" evidence="9"/>
<dbReference type="PROSITE" id="PS00138">
    <property type="entry name" value="SUBTILASE_SER"/>
    <property type="match status" value="1"/>
</dbReference>
<keyword evidence="10" id="KW-1185">Reference proteome</keyword>
<dbReference type="Gene3D" id="3.40.50.200">
    <property type="entry name" value="Peptidase S8/S53 domain"/>
    <property type="match status" value="1"/>
</dbReference>
<evidence type="ECO:0000313" key="10">
    <source>
        <dbReference type="Proteomes" id="UP000569951"/>
    </source>
</evidence>
<dbReference type="Proteomes" id="UP000569951">
    <property type="component" value="Unassembled WGS sequence"/>
</dbReference>
<evidence type="ECO:0000256" key="2">
    <source>
        <dbReference type="ARBA" id="ARBA00022670"/>
    </source>
</evidence>
<dbReference type="CDD" id="cd07496">
    <property type="entry name" value="Peptidases_S8_13"/>
    <property type="match status" value="1"/>
</dbReference>
<evidence type="ECO:0000256" key="7">
    <source>
        <dbReference type="SAM" id="MobiDB-lite"/>
    </source>
</evidence>
<accession>A0A841I4U5</accession>
<organism evidence="9 10">
    <name type="scientific">Deinobacterium chartae</name>
    <dbReference type="NCBI Taxonomy" id="521158"/>
    <lineage>
        <taxon>Bacteria</taxon>
        <taxon>Thermotogati</taxon>
        <taxon>Deinococcota</taxon>
        <taxon>Deinococci</taxon>
        <taxon>Deinococcales</taxon>
        <taxon>Deinococcaceae</taxon>
        <taxon>Deinobacterium</taxon>
    </lineage>
</organism>
<reference evidence="9 10" key="1">
    <citation type="submission" date="2020-08" db="EMBL/GenBank/DDBJ databases">
        <title>Genomic Encyclopedia of Type Strains, Phase IV (KMG-IV): sequencing the most valuable type-strain genomes for metagenomic binning, comparative biology and taxonomic classification.</title>
        <authorList>
            <person name="Goeker M."/>
        </authorList>
    </citation>
    <scope>NUCLEOTIDE SEQUENCE [LARGE SCALE GENOMIC DNA]</scope>
    <source>
        <strain evidence="9 10">DSM 21458</strain>
    </source>
</reference>
<comment type="similarity">
    <text evidence="1 5 6">Belongs to the peptidase S8 family.</text>
</comment>
<evidence type="ECO:0000256" key="4">
    <source>
        <dbReference type="ARBA" id="ARBA00022825"/>
    </source>
</evidence>
<dbReference type="PANTHER" id="PTHR43806">
    <property type="entry name" value="PEPTIDASE S8"/>
    <property type="match status" value="1"/>
</dbReference>
<dbReference type="PROSITE" id="PS00137">
    <property type="entry name" value="SUBTILASE_HIS"/>
    <property type="match status" value="1"/>
</dbReference>
<dbReference type="InterPro" id="IPR023827">
    <property type="entry name" value="Peptidase_S8_Asp-AS"/>
</dbReference>
<name>A0A841I4U5_9DEIO</name>